<feature type="region of interest" description="Disordered" evidence="1">
    <location>
        <begin position="87"/>
        <end position="106"/>
    </location>
</feature>
<evidence type="ECO:0000256" key="1">
    <source>
        <dbReference type="SAM" id="MobiDB-lite"/>
    </source>
</evidence>
<feature type="transmembrane region" description="Helical" evidence="2">
    <location>
        <begin position="20"/>
        <end position="38"/>
    </location>
</feature>
<dbReference type="RefSeq" id="WP_003997449.1">
    <property type="nucleotide sequence ID" value="NZ_AMLP01000067.1"/>
</dbReference>
<evidence type="ECO:0000313" key="4">
    <source>
        <dbReference type="Proteomes" id="UP000011205"/>
    </source>
</evidence>
<feature type="transmembrane region" description="Helical" evidence="2">
    <location>
        <begin position="118"/>
        <end position="137"/>
    </location>
</feature>
<dbReference type="Proteomes" id="UP000011205">
    <property type="component" value="Unassembled WGS sequence"/>
</dbReference>
<reference evidence="3 4" key="1">
    <citation type="journal article" date="2013" name="Genome Announc.">
        <title>Draft Genome Sequence of Streptomyces viridochromogenes Strain Tu57, Producer of Avilamycin.</title>
        <authorList>
            <person name="Gruning B.A."/>
            <person name="Erxleben A."/>
            <person name="Hahnlein A."/>
            <person name="Gunther S."/>
        </authorList>
    </citation>
    <scope>NUCLEOTIDE SEQUENCE [LARGE SCALE GENOMIC DNA]</scope>
    <source>
        <strain evidence="3 4">Tue57</strain>
    </source>
</reference>
<evidence type="ECO:0000256" key="2">
    <source>
        <dbReference type="SAM" id="Phobius"/>
    </source>
</evidence>
<evidence type="ECO:0000313" key="3">
    <source>
        <dbReference type="EMBL" id="ELS56936.1"/>
    </source>
</evidence>
<feature type="transmembrane region" description="Helical" evidence="2">
    <location>
        <begin position="445"/>
        <end position="465"/>
    </location>
</feature>
<keyword evidence="2" id="KW-1133">Transmembrane helix</keyword>
<feature type="transmembrane region" description="Helical" evidence="2">
    <location>
        <begin position="44"/>
        <end position="66"/>
    </location>
</feature>
<comment type="caution">
    <text evidence="3">The sequence shown here is derived from an EMBL/GenBank/DDBJ whole genome shotgun (WGS) entry which is preliminary data.</text>
</comment>
<gene>
    <name evidence="3" type="ORF">STVIR_2104</name>
</gene>
<keyword evidence="2" id="KW-0472">Membrane</keyword>
<dbReference type="AlphaFoldDB" id="L8PH72"/>
<dbReference type="EMBL" id="AMLP01000067">
    <property type="protein sequence ID" value="ELS56936.1"/>
    <property type="molecule type" value="Genomic_DNA"/>
</dbReference>
<proteinExistence type="predicted"/>
<organism evidence="3 4">
    <name type="scientific">Streptomyces viridochromogenes Tue57</name>
    <dbReference type="NCBI Taxonomy" id="1160705"/>
    <lineage>
        <taxon>Bacteria</taxon>
        <taxon>Bacillati</taxon>
        <taxon>Actinomycetota</taxon>
        <taxon>Actinomycetes</taxon>
        <taxon>Kitasatosporales</taxon>
        <taxon>Streptomycetaceae</taxon>
        <taxon>Streptomyces</taxon>
    </lineage>
</organism>
<feature type="transmembrane region" description="Helical" evidence="2">
    <location>
        <begin position="417"/>
        <end position="439"/>
    </location>
</feature>
<name>L8PH72_STRVR</name>
<sequence>MNRQTIVPADLKSAERVGSWSARLGFLSGAVVLPLWFFSSEPTLRRRVILVALACAMLSVVAIALYQRKIGGRQSFSSVAAAEFTDNRSDTGRGWSNSESAPLPQDIPSRRRQLWRSLAGVVGIWSVFVGLIAMAWGSPQRPELVERIHSAGAVFAEVQVERVSDVRFHNPSKGKSYYTATTVVQLPDGEGGEPVPATVTTKSPDRLSPGDRVPVLYASTQPQLGAVAGDKDDLEDELRGATLPDRLVWLLLIGWGIGLCVVVWLVYTEQGFRSFSRLRSSDNGIRGRIVRVAQFQQSPSGPGKSASKSQSLVIETTAGSVHFLVDITEQDLPDSLKGEQIWLCWDGRRGMRSGRFSPRVTPAVLISDQGWVMHGMLAVGEARLLCNDGAISVHQSTGAPVDGRILRVWDPRSKWPLYVSPLTLGLLVLIIAGAALMTFDVASGWRWTVGIAGPLCSALLAGSFLMDAKPSQQNEGM</sequence>
<accession>L8PH72</accession>
<keyword evidence="2" id="KW-0812">Transmembrane</keyword>
<protein>
    <submittedName>
        <fullName evidence="3">Uncharacterized protein</fullName>
    </submittedName>
</protein>
<feature type="transmembrane region" description="Helical" evidence="2">
    <location>
        <begin position="247"/>
        <end position="267"/>
    </location>
</feature>